<evidence type="ECO:0000313" key="7">
    <source>
        <dbReference type="Proteomes" id="UP000251891"/>
    </source>
</evidence>
<evidence type="ECO:0000259" key="5">
    <source>
        <dbReference type="Pfam" id="PF00696"/>
    </source>
</evidence>
<dbReference type="GO" id="GO:0019546">
    <property type="term" value="P:L-arginine deiminase pathway"/>
    <property type="evidence" value="ECO:0007669"/>
    <property type="project" value="TreeGrafter"/>
</dbReference>
<dbReference type="GO" id="GO:0008804">
    <property type="term" value="F:carbamate kinase activity"/>
    <property type="evidence" value="ECO:0007669"/>
    <property type="project" value="InterPro"/>
</dbReference>
<dbReference type="OrthoDB" id="9766717at2"/>
<dbReference type="PANTHER" id="PTHR30409">
    <property type="entry name" value="CARBAMATE KINASE"/>
    <property type="match status" value="1"/>
</dbReference>
<keyword evidence="7" id="KW-1185">Reference proteome</keyword>
<keyword evidence="3 4" id="KW-0418">Kinase</keyword>
<evidence type="ECO:0000256" key="2">
    <source>
        <dbReference type="ARBA" id="ARBA00022679"/>
    </source>
</evidence>
<comment type="caution">
    <text evidence="6">The sequence shown here is derived from an EMBL/GenBank/DDBJ whole genome shotgun (WGS) entry which is preliminary data.</text>
</comment>
<evidence type="ECO:0000256" key="3">
    <source>
        <dbReference type="ARBA" id="ARBA00022777"/>
    </source>
</evidence>
<organism evidence="6 7">
    <name type="scientific">Actinomadura craniellae</name>
    <dbReference type="NCBI Taxonomy" id="2231787"/>
    <lineage>
        <taxon>Bacteria</taxon>
        <taxon>Bacillati</taxon>
        <taxon>Actinomycetota</taxon>
        <taxon>Actinomycetes</taxon>
        <taxon>Streptosporangiales</taxon>
        <taxon>Thermomonosporaceae</taxon>
        <taxon>Actinomadura</taxon>
    </lineage>
</organism>
<dbReference type="SUPFAM" id="SSF53633">
    <property type="entry name" value="Carbamate kinase-like"/>
    <property type="match status" value="1"/>
</dbReference>
<dbReference type="Proteomes" id="UP000251891">
    <property type="component" value="Unassembled WGS sequence"/>
</dbReference>
<dbReference type="PIRSF" id="PIRSF000723">
    <property type="entry name" value="Carbamate_kin"/>
    <property type="match status" value="1"/>
</dbReference>
<evidence type="ECO:0000256" key="1">
    <source>
        <dbReference type="ARBA" id="ARBA00011066"/>
    </source>
</evidence>
<name>A0A365H4T5_9ACTN</name>
<protein>
    <recommendedName>
        <fullName evidence="4">Carbamate kinase</fullName>
    </recommendedName>
</protein>
<dbReference type="CDD" id="cd04235">
    <property type="entry name" value="AAK_CK"/>
    <property type="match status" value="1"/>
</dbReference>
<dbReference type="GO" id="GO:0005829">
    <property type="term" value="C:cytosol"/>
    <property type="evidence" value="ECO:0007669"/>
    <property type="project" value="TreeGrafter"/>
</dbReference>
<proteinExistence type="inferred from homology"/>
<evidence type="ECO:0000313" key="6">
    <source>
        <dbReference type="EMBL" id="RAY13233.1"/>
    </source>
</evidence>
<feature type="domain" description="Aspartate/glutamate/uridylate kinase" evidence="5">
    <location>
        <begin position="5"/>
        <end position="294"/>
    </location>
</feature>
<dbReference type="Pfam" id="PF00696">
    <property type="entry name" value="AA_kinase"/>
    <property type="match status" value="1"/>
</dbReference>
<reference evidence="6 7" key="1">
    <citation type="submission" date="2018-06" db="EMBL/GenBank/DDBJ databases">
        <title>Actinomadura craniellae sp. nov. isolated from marine sponge Craniella sp.</title>
        <authorList>
            <person name="Li L."/>
            <person name="Xu Q.H."/>
            <person name="Lin H.W."/>
            <person name="Lu Y.H."/>
        </authorList>
    </citation>
    <scope>NUCLEOTIDE SEQUENCE [LARGE SCALE GENOMIC DNA]</scope>
    <source>
        <strain evidence="6 7">LHW63021</strain>
    </source>
</reference>
<keyword evidence="2 4" id="KW-0808">Transferase</keyword>
<dbReference type="EMBL" id="QLYX01000010">
    <property type="protein sequence ID" value="RAY13233.1"/>
    <property type="molecule type" value="Genomic_DNA"/>
</dbReference>
<dbReference type="InterPro" id="IPR001048">
    <property type="entry name" value="Asp/Glu/Uridylate_kinase"/>
</dbReference>
<evidence type="ECO:0000256" key="4">
    <source>
        <dbReference type="PIRNR" id="PIRNR000723"/>
    </source>
</evidence>
<gene>
    <name evidence="6" type="ORF">DPM19_21025</name>
</gene>
<dbReference type="InterPro" id="IPR036393">
    <property type="entry name" value="AceGlu_kinase-like_sf"/>
</dbReference>
<dbReference type="Gene3D" id="3.40.1160.10">
    <property type="entry name" value="Acetylglutamate kinase-like"/>
    <property type="match status" value="1"/>
</dbReference>
<dbReference type="PRINTS" id="PR01469">
    <property type="entry name" value="CARBMTKINASE"/>
</dbReference>
<dbReference type="NCBIfam" id="NF009007">
    <property type="entry name" value="PRK12352.1"/>
    <property type="match status" value="1"/>
</dbReference>
<dbReference type="AlphaFoldDB" id="A0A365H4T5"/>
<comment type="similarity">
    <text evidence="1 4">Belongs to the carbamate kinase family.</text>
</comment>
<dbReference type="PANTHER" id="PTHR30409:SF1">
    <property type="entry name" value="CARBAMATE KINASE-RELATED"/>
    <property type="match status" value="1"/>
</dbReference>
<sequence length="321" mass="32319">MIGERVLVALGGNAMTAPDGSASPQAQTRAVAAAMEPVADLVAAGAEVVLTHGSGPQVGNLLIKNELAAQVVPPVPLDWCDAQVQATVGVLIMNALDRALADRGASRPVTALVTRTLVDPGDPAFAAPTKPIGRYFSPEEAERCAILGSHWRSYGERGLRRVVASPDPLDILEAPAVTALLDAGHVVVAAGGGGVPVVPVDGAPRGVEAVVDKDLGAALLARLVGASVLVIATEVDRVQAGYGTPQARSLGRTTVGELRALAAAGHFPEGSMGPKVEAAVRFVTSGGRRAAITSLDGIAAAAAGTAGTIVEAENVTVGTQE</sequence>
<dbReference type="InterPro" id="IPR003964">
    <property type="entry name" value="Carb_kinase"/>
</dbReference>
<accession>A0A365H4T5</accession>